<dbReference type="Gene3D" id="1.10.10.60">
    <property type="entry name" value="Homeodomain-like"/>
    <property type="match status" value="1"/>
</dbReference>
<reference evidence="8" key="1">
    <citation type="journal article" date="2023" name="Nat. Commun.">
        <title>Diploid and tetraploid genomes of Acorus and the evolution of monocots.</title>
        <authorList>
            <person name="Ma L."/>
            <person name="Liu K.W."/>
            <person name="Li Z."/>
            <person name="Hsiao Y.Y."/>
            <person name="Qi Y."/>
            <person name="Fu T."/>
            <person name="Tang G.D."/>
            <person name="Zhang D."/>
            <person name="Sun W.H."/>
            <person name="Liu D.K."/>
            <person name="Li Y."/>
            <person name="Chen G.Z."/>
            <person name="Liu X.D."/>
            <person name="Liao X.Y."/>
            <person name="Jiang Y.T."/>
            <person name="Yu X."/>
            <person name="Hao Y."/>
            <person name="Huang J."/>
            <person name="Zhao X.W."/>
            <person name="Ke S."/>
            <person name="Chen Y.Y."/>
            <person name="Wu W.L."/>
            <person name="Hsu J.L."/>
            <person name="Lin Y.F."/>
            <person name="Huang M.D."/>
            <person name="Li C.Y."/>
            <person name="Huang L."/>
            <person name="Wang Z.W."/>
            <person name="Zhao X."/>
            <person name="Zhong W.Y."/>
            <person name="Peng D.H."/>
            <person name="Ahmad S."/>
            <person name="Lan S."/>
            <person name="Zhang J.S."/>
            <person name="Tsai W.C."/>
            <person name="Van de Peer Y."/>
            <person name="Liu Z.J."/>
        </authorList>
    </citation>
    <scope>NUCLEOTIDE SEQUENCE</scope>
    <source>
        <strain evidence="8">CP</strain>
    </source>
</reference>
<evidence type="ECO:0000313" key="8">
    <source>
        <dbReference type="EMBL" id="KAK1311732.1"/>
    </source>
</evidence>
<name>A0AAV9EEE2_ACOCL</name>
<keyword evidence="9" id="KW-1185">Reference proteome</keyword>
<protein>
    <submittedName>
        <fullName evidence="8">Trihelix transcription factor GT-3b</fullName>
    </submittedName>
</protein>
<dbReference type="SUPFAM" id="SSF46689">
    <property type="entry name" value="Homeodomain-like"/>
    <property type="match status" value="1"/>
</dbReference>
<evidence type="ECO:0000256" key="2">
    <source>
        <dbReference type="ARBA" id="ARBA00023015"/>
    </source>
</evidence>
<dbReference type="PROSITE" id="PS50090">
    <property type="entry name" value="MYB_LIKE"/>
    <property type="match status" value="1"/>
</dbReference>
<dbReference type="InterPro" id="IPR009057">
    <property type="entry name" value="Homeodomain-like_sf"/>
</dbReference>
<reference evidence="8" key="2">
    <citation type="submission" date="2023-06" db="EMBL/GenBank/DDBJ databases">
        <authorList>
            <person name="Ma L."/>
            <person name="Liu K.-W."/>
            <person name="Li Z."/>
            <person name="Hsiao Y.-Y."/>
            <person name="Qi Y."/>
            <person name="Fu T."/>
            <person name="Tang G."/>
            <person name="Zhang D."/>
            <person name="Sun W.-H."/>
            <person name="Liu D.-K."/>
            <person name="Li Y."/>
            <person name="Chen G.-Z."/>
            <person name="Liu X.-D."/>
            <person name="Liao X.-Y."/>
            <person name="Jiang Y.-T."/>
            <person name="Yu X."/>
            <person name="Hao Y."/>
            <person name="Huang J."/>
            <person name="Zhao X.-W."/>
            <person name="Ke S."/>
            <person name="Chen Y.-Y."/>
            <person name="Wu W.-L."/>
            <person name="Hsu J.-L."/>
            <person name="Lin Y.-F."/>
            <person name="Huang M.-D."/>
            <person name="Li C.-Y."/>
            <person name="Huang L."/>
            <person name="Wang Z.-W."/>
            <person name="Zhao X."/>
            <person name="Zhong W.-Y."/>
            <person name="Peng D.-H."/>
            <person name="Ahmad S."/>
            <person name="Lan S."/>
            <person name="Zhang J.-S."/>
            <person name="Tsai W.-C."/>
            <person name="Van De Peer Y."/>
            <person name="Liu Z.-J."/>
        </authorList>
    </citation>
    <scope>NUCLEOTIDE SEQUENCE</scope>
    <source>
        <strain evidence="8">CP</strain>
        <tissue evidence="8">Leaves</tissue>
    </source>
</reference>
<evidence type="ECO:0000259" key="7">
    <source>
        <dbReference type="PROSITE" id="PS50090"/>
    </source>
</evidence>
<accession>A0AAV9EEE2</accession>
<keyword evidence="5" id="KW-0539">Nucleus</keyword>
<evidence type="ECO:0000256" key="1">
    <source>
        <dbReference type="ARBA" id="ARBA00004123"/>
    </source>
</evidence>
<evidence type="ECO:0000256" key="3">
    <source>
        <dbReference type="ARBA" id="ARBA00023125"/>
    </source>
</evidence>
<dbReference type="CDD" id="cd12203">
    <property type="entry name" value="GT1"/>
    <property type="match status" value="1"/>
</dbReference>
<dbReference type="GO" id="GO:0003677">
    <property type="term" value="F:DNA binding"/>
    <property type="evidence" value="ECO:0007669"/>
    <property type="project" value="UniProtKB-KW"/>
</dbReference>
<evidence type="ECO:0000256" key="6">
    <source>
        <dbReference type="SAM" id="MobiDB-lite"/>
    </source>
</evidence>
<dbReference type="EMBL" id="JAUJYO010000007">
    <property type="protein sequence ID" value="KAK1311732.1"/>
    <property type="molecule type" value="Genomic_DNA"/>
</dbReference>
<dbReference type="FunFam" id="1.10.10.60:FF:000032">
    <property type="entry name" value="Zinc finger and SCAN domain-containing 20"/>
    <property type="match status" value="1"/>
</dbReference>
<dbReference type="AlphaFoldDB" id="A0AAV9EEE2"/>
<organism evidence="8 9">
    <name type="scientific">Acorus calamus</name>
    <name type="common">Sweet flag</name>
    <dbReference type="NCBI Taxonomy" id="4465"/>
    <lineage>
        <taxon>Eukaryota</taxon>
        <taxon>Viridiplantae</taxon>
        <taxon>Streptophyta</taxon>
        <taxon>Embryophyta</taxon>
        <taxon>Tracheophyta</taxon>
        <taxon>Spermatophyta</taxon>
        <taxon>Magnoliopsida</taxon>
        <taxon>Liliopsida</taxon>
        <taxon>Acoraceae</taxon>
        <taxon>Acorus</taxon>
    </lineage>
</organism>
<dbReference type="GO" id="GO:0005634">
    <property type="term" value="C:nucleus"/>
    <property type="evidence" value="ECO:0007669"/>
    <property type="project" value="UniProtKB-SubCell"/>
</dbReference>
<feature type="compositionally biased region" description="Gly residues" evidence="6">
    <location>
        <begin position="12"/>
        <end position="25"/>
    </location>
</feature>
<evidence type="ECO:0000256" key="5">
    <source>
        <dbReference type="ARBA" id="ARBA00023242"/>
    </source>
</evidence>
<comment type="subcellular location">
    <subcellularLocation>
        <location evidence="1">Nucleus</location>
    </subcellularLocation>
</comment>
<feature type="region of interest" description="Disordered" evidence="6">
    <location>
        <begin position="1"/>
        <end position="28"/>
    </location>
</feature>
<dbReference type="InterPro" id="IPR001005">
    <property type="entry name" value="SANT/Myb"/>
</dbReference>
<gene>
    <name evidence="8" type="primary">GT-3B</name>
    <name evidence="8" type="ORF">QJS10_CPA07g01114</name>
</gene>
<proteinExistence type="predicted"/>
<dbReference type="PANTHER" id="PTHR21654">
    <property type="entry name" value="FI21293P1"/>
    <property type="match status" value="1"/>
</dbReference>
<keyword evidence="2" id="KW-0805">Transcription regulation</keyword>
<evidence type="ECO:0000313" key="9">
    <source>
        <dbReference type="Proteomes" id="UP001180020"/>
    </source>
</evidence>
<dbReference type="GO" id="GO:0006355">
    <property type="term" value="P:regulation of DNA-templated transcription"/>
    <property type="evidence" value="ECO:0007669"/>
    <property type="project" value="UniProtKB-ARBA"/>
</dbReference>
<dbReference type="PANTHER" id="PTHR21654:SF66">
    <property type="entry name" value="TRIHELIX TRANSCRIPTION FACTOR GT-3B"/>
    <property type="match status" value="1"/>
</dbReference>
<dbReference type="Proteomes" id="UP001180020">
    <property type="component" value="Unassembled WGS sequence"/>
</dbReference>
<keyword evidence="3" id="KW-0238">DNA-binding</keyword>
<dbReference type="InterPro" id="IPR044822">
    <property type="entry name" value="Myb_DNA-bind_4"/>
</dbReference>
<keyword evidence="4" id="KW-0804">Transcription</keyword>
<evidence type="ECO:0000256" key="4">
    <source>
        <dbReference type="ARBA" id="ARBA00023163"/>
    </source>
</evidence>
<comment type="caution">
    <text evidence="8">The sequence shown here is derived from an EMBL/GenBank/DDBJ whole genome shotgun (WGS) entry which is preliminary data.</text>
</comment>
<dbReference type="SMART" id="SM00717">
    <property type="entry name" value="SANT"/>
    <property type="match status" value="1"/>
</dbReference>
<sequence length="242" mass="28599">MRMVSQVNLAQDGGGGGSGGGGGGFNRLPQWSAEETREFLTVRSELDEAFMETRRNKVLWNVVSSKMREKGFHRTPEQCKSKWKNLVTRYKGSEAMMESNTRSFTFHEEMRSIYTERMRRLLLRRTSSSIGGGGDVDVEKKRWSGGDKDGLLGDVLREFVERQLEREGKWREAAEEREEERRVREVEWREEMEALMRERAEMDRRWWEREEERRARVEARAERRHALIMALLTRIIDKYDTS</sequence>
<dbReference type="Pfam" id="PF13837">
    <property type="entry name" value="Myb_DNA-bind_4"/>
    <property type="match status" value="1"/>
</dbReference>
<feature type="domain" description="Myb-like" evidence="7">
    <location>
        <begin position="31"/>
        <end position="87"/>
    </location>
</feature>